<sequence>MTNVPVKSVRTTFSIVEALLDKNGATPAELTDHLGLPKSTIHDHLQTLAADNYVINENGEYHVGLRFLDIGSRAREQTPLYQTAIAEVDDLAQATGEHVILMSREQGLGVILAIKEGEQAVSIDSHPGLHLRLHTTAMGKCILAHLPEDTREWVIDRYGLPAVTQETTVDVDELRAELEEIRKRGYGVDSSGEIEGIKCIATSVFQDGEIVGSIGLCGPVNRIKGDYEDEMREELLQCANVVEVSLNYS</sequence>
<comment type="caution">
    <text evidence="6">The sequence shown here is derived from an EMBL/GenBank/DDBJ whole genome shotgun (WGS) entry which is preliminary data.</text>
</comment>
<dbReference type="InterPro" id="IPR029016">
    <property type="entry name" value="GAF-like_dom_sf"/>
</dbReference>
<dbReference type="GO" id="GO:0006355">
    <property type="term" value="P:regulation of DNA-templated transcription"/>
    <property type="evidence" value="ECO:0007669"/>
    <property type="project" value="UniProtKB-ARBA"/>
</dbReference>
<evidence type="ECO:0000256" key="2">
    <source>
        <dbReference type="ARBA" id="ARBA00023125"/>
    </source>
</evidence>
<evidence type="ECO:0000259" key="5">
    <source>
        <dbReference type="PROSITE" id="PS51078"/>
    </source>
</evidence>
<dbReference type="Proteomes" id="UP001596333">
    <property type="component" value="Unassembled WGS sequence"/>
</dbReference>
<dbReference type="InterPro" id="IPR036390">
    <property type="entry name" value="WH_DNA-bd_sf"/>
</dbReference>
<dbReference type="PANTHER" id="PTHR30136">
    <property type="entry name" value="HELIX-TURN-HELIX TRANSCRIPTIONAL REGULATOR, ICLR FAMILY"/>
    <property type="match status" value="1"/>
</dbReference>
<evidence type="ECO:0000256" key="1">
    <source>
        <dbReference type="ARBA" id="ARBA00023015"/>
    </source>
</evidence>
<reference evidence="6 7" key="1">
    <citation type="journal article" date="2019" name="Int. J. Syst. Evol. Microbiol.">
        <title>The Global Catalogue of Microorganisms (GCM) 10K type strain sequencing project: providing services to taxonomists for standard genome sequencing and annotation.</title>
        <authorList>
            <consortium name="The Broad Institute Genomics Platform"/>
            <consortium name="The Broad Institute Genome Sequencing Center for Infectious Disease"/>
            <person name="Wu L."/>
            <person name="Ma J."/>
        </authorList>
    </citation>
    <scope>NUCLEOTIDE SEQUENCE [LARGE SCALE GENOMIC DNA]</scope>
    <source>
        <strain evidence="6 7">Y73</strain>
    </source>
</reference>
<evidence type="ECO:0000259" key="4">
    <source>
        <dbReference type="PROSITE" id="PS51077"/>
    </source>
</evidence>
<evidence type="ECO:0000313" key="7">
    <source>
        <dbReference type="Proteomes" id="UP001596333"/>
    </source>
</evidence>
<dbReference type="AlphaFoldDB" id="A0ABD5UG81"/>
<keyword evidence="1" id="KW-0805">Transcription regulation</keyword>
<dbReference type="InterPro" id="IPR005471">
    <property type="entry name" value="Tscrpt_reg_IclR_N"/>
</dbReference>
<dbReference type="SMART" id="SM00346">
    <property type="entry name" value="HTH_ICLR"/>
    <property type="match status" value="1"/>
</dbReference>
<dbReference type="Pfam" id="PF09339">
    <property type="entry name" value="HTH_IclR"/>
    <property type="match status" value="1"/>
</dbReference>
<dbReference type="PROSITE" id="PS51077">
    <property type="entry name" value="HTH_ICLR"/>
    <property type="match status" value="1"/>
</dbReference>
<dbReference type="RefSeq" id="WP_379765625.1">
    <property type="nucleotide sequence ID" value="NZ_JBHSXI010000005.1"/>
</dbReference>
<organism evidence="6 7">
    <name type="scientific">Halorubrum trueperi</name>
    <dbReference type="NCBI Taxonomy" id="2004704"/>
    <lineage>
        <taxon>Archaea</taxon>
        <taxon>Methanobacteriati</taxon>
        <taxon>Methanobacteriota</taxon>
        <taxon>Stenosarchaea group</taxon>
        <taxon>Halobacteria</taxon>
        <taxon>Halobacteriales</taxon>
        <taxon>Haloferacaceae</taxon>
        <taxon>Halorubrum</taxon>
    </lineage>
</organism>
<keyword evidence="2" id="KW-0238">DNA-binding</keyword>
<dbReference type="GO" id="GO:0003677">
    <property type="term" value="F:DNA binding"/>
    <property type="evidence" value="ECO:0007669"/>
    <property type="project" value="UniProtKB-KW"/>
</dbReference>
<evidence type="ECO:0000256" key="3">
    <source>
        <dbReference type="ARBA" id="ARBA00023163"/>
    </source>
</evidence>
<keyword evidence="3" id="KW-0804">Transcription</keyword>
<keyword evidence="7" id="KW-1185">Reference proteome</keyword>
<feature type="domain" description="HTH iclR-type" evidence="4">
    <location>
        <begin position="6"/>
        <end position="65"/>
    </location>
</feature>
<dbReference type="SUPFAM" id="SSF46785">
    <property type="entry name" value="Winged helix' DNA-binding domain"/>
    <property type="match status" value="1"/>
</dbReference>
<gene>
    <name evidence="6" type="ORF">ACFQEY_05620</name>
</gene>
<dbReference type="CDD" id="cd00090">
    <property type="entry name" value="HTH_ARSR"/>
    <property type="match status" value="1"/>
</dbReference>
<accession>A0ABD5UG81</accession>
<feature type="domain" description="IclR-ED" evidence="5">
    <location>
        <begin position="66"/>
        <end position="248"/>
    </location>
</feature>
<dbReference type="Gene3D" id="1.10.10.10">
    <property type="entry name" value="Winged helix-like DNA-binding domain superfamily/Winged helix DNA-binding domain"/>
    <property type="match status" value="1"/>
</dbReference>
<proteinExistence type="predicted"/>
<dbReference type="SUPFAM" id="SSF55781">
    <property type="entry name" value="GAF domain-like"/>
    <property type="match status" value="1"/>
</dbReference>
<dbReference type="EMBL" id="JBHSXI010000005">
    <property type="protein sequence ID" value="MFC6888515.1"/>
    <property type="molecule type" value="Genomic_DNA"/>
</dbReference>
<dbReference type="InterPro" id="IPR011991">
    <property type="entry name" value="ArsR-like_HTH"/>
</dbReference>
<name>A0ABD5UG81_9EURY</name>
<dbReference type="InterPro" id="IPR050707">
    <property type="entry name" value="HTH_MetabolicPath_Reg"/>
</dbReference>
<dbReference type="Pfam" id="PF01614">
    <property type="entry name" value="IclR_C"/>
    <property type="match status" value="1"/>
</dbReference>
<dbReference type="Gene3D" id="3.30.450.40">
    <property type="match status" value="1"/>
</dbReference>
<dbReference type="InterPro" id="IPR014757">
    <property type="entry name" value="Tscrpt_reg_IclR_C"/>
</dbReference>
<dbReference type="PANTHER" id="PTHR30136:SF35">
    <property type="entry name" value="HTH-TYPE TRANSCRIPTIONAL REGULATOR RV1719"/>
    <property type="match status" value="1"/>
</dbReference>
<dbReference type="PROSITE" id="PS51078">
    <property type="entry name" value="ICLR_ED"/>
    <property type="match status" value="1"/>
</dbReference>
<evidence type="ECO:0000313" key="6">
    <source>
        <dbReference type="EMBL" id="MFC6888515.1"/>
    </source>
</evidence>
<protein>
    <submittedName>
        <fullName evidence="6">IclR family transcriptional regulator</fullName>
    </submittedName>
</protein>
<dbReference type="InterPro" id="IPR036388">
    <property type="entry name" value="WH-like_DNA-bd_sf"/>
</dbReference>